<proteinExistence type="predicted"/>
<accession>A0ABT8U438</accession>
<dbReference type="Proteomes" id="UP001168128">
    <property type="component" value="Unassembled WGS sequence"/>
</dbReference>
<evidence type="ECO:0008006" key="3">
    <source>
        <dbReference type="Google" id="ProtNLM"/>
    </source>
</evidence>
<evidence type="ECO:0000313" key="1">
    <source>
        <dbReference type="EMBL" id="MDO3424840.1"/>
    </source>
</evidence>
<protein>
    <recommendedName>
        <fullName evidence="3">Type II toxin-antitoxin system RelE/ParE family toxin</fullName>
    </recommendedName>
</protein>
<reference evidence="1" key="1">
    <citation type="submission" date="2023-07" db="EMBL/GenBank/DDBJ databases">
        <title>AMR profile of multidrug- resistance Chryseobacterium gambrini related strain.</title>
        <authorList>
            <person name="Kirdat K."/>
            <person name="Bhatt A."/>
            <person name="Kuyare S."/>
            <person name="Yadav A."/>
        </authorList>
    </citation>
    <scope>NUCLEOTIDE SEQUENCE</scope>
    <source>
        <strain evidence="1">APV-1</strain>
    </source>
</reference>
<organism evidence="1 2">
    <name type="scientific">Chryseobacterium urinae</name>
    <dbReference type="NCBI Taxonomy" id="3058400"/>
    <lineage>
        <taxon>Bacteria</taxon>
        <taxon>Pseudomonadati</taxon>
        <taxon>Bacteroidota</taxon>
        <taxon>Flavobacteriia</taxon>
        <taxon>Flavobacteriales</taxon>
        <taxon>Weeksellaceae</taxon>
        <taxon>Chryseobacterium group</taxon>
        <taxon>Chryseobacterium</taxon>
    </lineage>
</organism>
<keyword evidence="2" id="KW-1185">Reference proteome</keyword>
<evidence type="ECO:0000313" key="2">
    <source>
        <dbReference type="Proteomes" id="UP001168128"/>
    </source>
</evidence>
<comment type="caution">
    <text evidence="1">The sequence shown here is derived from an EMBL/GenBank/DDBJ whole genome shotgun (WGS) entry which is preliminary data.</text>
</comment>
<name>A0ABT8U438_9FLAO</name>
<sequence length="41" mass="5109">MKYLVTKHNYIIYDYQDDMLRIHRVINNFQNPDDNYESISK</sequence>
<gene>
    <name evidence="1" type="ORF">QWT87_08045</name>
</gene>
<dbReference type="RefSeq" id="WP_302715556.1">
    <property type="nucleotide sequence ID" value="NZ_JAULSJ010000010.1"/>
</dbReference>
<dbReference type="EMBL" id="JAULSJ010000010">
    <property type="protein sequence ID" value="MDO3424840.1"/>
    <property type="molecule type" value="Genomic_DNA"/>
</dbReference>